<feature type="domain" description="Cupin type-1" evidence="1">
    <location>
        <begin position="266"/>
        <end position="410"/>
    </location>
</feature>
<evidence type="ECO:0000313" key="2">
    <source>
        <dbReference type="EMBL" id="KNC82254.1"/>
    </source>
</evidence>
<dbReference type="AlphaFoldDB" id="A0A0L0G075"/>
<dbReference type="RefSeq" id="XP_014156156.1">
    <property type="nucleotide sequence ID" value="XM_014300681.1"/>
</dbReference>
<dbReference type="OrthoDB" id="10263073at2759"/>
<dbReference type="GeneID" id="25905965"/>
<feature type="domain" description="Cupin type-1" evidence="1">
    <location>
        <begin position="79"/>
        <end position="224"/>
    </location>
</feature>
<name>A0A0L0G075_9EUKA</name>
<dbReference type="EMBL" id="KQ241945">
    <property type="protein sequence ID" value="KNC82254.1"/>
    <property type="molecule type" value="Genomic_DNA"/>
</dbReference>
<protein>
    <recommendedName>
        <fullName evidence="1">Cupin type-1 domain-containing protein</fullName>
    </recommendedName>
</protein>
<accession>A0A0L0G075</accession>
<keyword evidence="3" id="KW-1185">Reference proteome</keyword>
<dbReference type="InterPro" id="IPR006045">
    <property type="entry name" value="Cupin_1"/>
</dbReference>
<reference evidence="2 3" key="1">
    <citation type="submission" date="2011-02" db="EMBL/GenBank/DDBJ databases">
        <title>The Genome Sequence of Sphaeroforma arctica JP610.</title>
        <authorList>
            <consortium name="The Broad Institute Genome Sequencing Platform"/>
            <person name="Russ C."/>
            <person name="Cuomo C."/>
            <person name="Young S.K."/>
            <person name="Zeng Q."/>
            <person name="Gargeya S."/>
            <person name="Alvarado L."/>
            <person name="Berlin A."/>
            <person name="Chapman S.B."/>
            <person name="Chen Z."/>
            <person name="Freedman E."/>
            <person name="Gellesch M."/>
            <person name="Goldberg J."/>
            <person name="Griggs A."/>
            <person name="Gujja S."/>
            <person name="Heilman E."/>
            <person name="Heiman D."/>
            <person name="Howarth C."/>
            <person name="Mehta T."/>
            <person name="Neiman D."/>
            <person name="Pearson M."/>
            <person name="Roberts A."/>
            <person name="Saif S."/>
            <person name="Shea T."/>
            <person name="Shenoy N."/>
            <person name="Sisk P."/>
            <person name="Stolte C."/>
            <person name="Sykes S."/>
            <person name="White J."/>
            <person name="Yandava C."/>
            <person name="Burger G."/>
            <person name="Gray M.W."/>
            <person name="Holland P.W.H."/>
            <person name="King N."/>
            <person name="Lang F.B.F."/>
            <person name="Roger A.J."/>
            <person name="Ruiz-Trillo I."/>
            <person name="Haas B."/>
            <person name="Nusbaum C."/>
            <person name="Birren B."/>
        </authorList>
    </citation>
    <scope>NUCLEOTIDE SEQUENCE [LARGE SCALE GENOMIC DNA]</scope>
    <source>
        <strain evidence="2 3">JP610</strain>
    </source>
</reference>
<proteinExistence type="predicted"/>
<gene>
    <name evidence="2" type="ORF">SARC_05461</name>
</gene>
<evidence type="ECO:0000313" key="3">
    <source>
        <dbReference type="Proteomes" id="UP000054560"/>
    </source>
</evidence>
<dbReference type="Proteomes" id="UP000054560">
    <property type="component" value="Unassembled WGS sequence"/>
</dbReference>
<dbReference type="Gene3D" id="2.60.120.10">
    <property type="entry name" value="Jelly Rolls"/>
    <property type="match status" value="2"/>
</dbReference>
<dbReference type="PANTHER" id="PTHR31238">
    <property type="entry name" value="GERMIN-LIKE PROTEIN SUBFAMILY 3 MEMBER 3"/>
    <property type="match status" value="1"/>
</dbReference>
<organism evidence="2 3">
    <name type="scientific">Sphaeroforma arctica JP610</name>
    <dbReference type="NCBI Taxonomy" id="667725"/>
    <lineage>
        <taxon>Eukaryota</taxon>
        <taxon>Ichthyosporea</taxon>
        <taxon>Ichthyophonida</taxon>
        <taxon>Sphaeroforma</taxon>
    </lineage>
</organism>
<evidence type="ECO:0000259" key="1">
    <source>
        <dbReference type="SMART" id="SM00835"/>
    </source>
</evidence>
<sequence length="414" mass="45036">MKYSSLINIVTLIVASNSCQGRSTSDRRLRQLSTGSENSSTIYNFLAADPEQYSTEDNEVGTINWVRGSAHAPGSVEWIGVDAIGEGTTPGGKLNLGMFNMTQLGEVRTSHWHPNANELSYIISGKCRVTVTSVAHKNLNGISVPTVEQPHRPTETFLLGPGDAFYAPVGFSHHFENVDGSEPLVGIAIFNTDNLESFDMPQVMKHIDADVLSRTLDIPVDMVEKWYTGPRTVLDAPTPEWNSDSLANAESGPSTMIDYLVSGIDQNLREAPRSDTNGKVSTGVVDANDFPILQGMSIAYTEIAPGAVLEPYWTDNADELIYVLEGIDVHVGKADMRGTRSGTWDVETGYLVLNEVGVTVYIENRGTEPVKLLRIFNYELPTLTTLHDSYVAVPVDVAASMLHVDGKDTGLAQS</sequence>
<dbReference type="InterPro" id="IPR011051">
    <property type="entry name" value="RmlC_Cupin_sf"/>
</dbReference>
<dbReference type="SUPFAM" id="SSF51182">
    <property type="entry name" value="RmlC-like cupins"/>
    <property type="match status" value="1"/>
</dbReference>
<dbReference type="SMART" id="SM00835">
    <property type="entry name" value="Cupin_1"/>
    <property type="match status" value="2"/>
</dbReference>
<dbReference type="Pfam" id="PF00190">
    <property type="entry name" value="Cupin_1"/>
    <property type="match status" value="2"/>
</dbReference>
<dbReference type="InterPro" id="IPR014710">
    <property type="entry name" value="RmlC-like_jellyroll"/>
</dbReference>
<dbReference type="STRING" id="667725.A0A0L0G075"/>